<dbReference type="InterPro" id="IPR045584">
    <property type="entry name" value="Pilin-like"/>
</dbReference>
<evidence type="ECO:0008006" key="4">
    <source>
        <dbReference type="Google" id="ProtNLM"/>
    </source>
</evidence>
<dbReference type="InterPro" id="IPR012902">
    <property type="entry name" value="N_methyl_site"/>
</dbReference>
<keyword evidence="1" id="KW-1133">Transmembrane helix</keyword>
<keyword evidence="3" id="KW-1185">Reference proteome</keyword>
<dbReference type="Proteomes" id="UP000298170">
    <property type="component" value="Unassembled WGS sequence"/>
</dbReference>
<keyword evidence="1" id="KW-0472">Membrane</keyword>
<evidence type="ECO:0000256" key="1">
    <source>
        <dbReference type="SAM" id="Phobius"/>
    </source>
</evidence>
<reference evidence="2 3" key="1">
    <citation type="submission" date="2019-03" db="EMBL/GenBank/DDBJ databases">
        <title>Genomics of glacier-inhabiting Cryobacterium strains.</title>
        <authorList>
            <person name="Liu Q."/>
            <person name="Xin Y.-H."/>
        </authorList>
    </citation>
    <scope>NUCLEOTIDE SEQUENCE [LARGE SCALE GENOMIC DNA]</scope>
    <source>
        <strain evidence="2 3">Sr39</strain>
    </source>
</reference>
<keyword evidence="1" id="KW-0812">Transmembrane</keyword>
<dbReference type="SUPFAM" id="SSF54523">
    <property type="entry name" value="Pili subunits"/>
    <property type="match status" value="1"/>
</dbReference>
<name>A0A4V3ISL2_9MICO</name>
<organism evidence="2 3">
    <name type="scientific">Cryobacterium suzukii</name>
    <dbReference type="NCBI Taxonomy" id="1259198"/>
    <lineage>
        <taxon>Bacteria</taxon>
        <taxon>Bacillati</taxon>
        <taxon>Actinomycetota</taxon>
        <taxon>Actinomycetes</taxon>
        <taxon>Micrococcales</taxon>
        <taxon>Microbacteriaceae</taxon>
        <taxon>Cryobacterium</taxon>
    </lineage>
</organism>
<dbReference type="Gene3D" id="3.30.700.10">
    <property type="entry name" value="Glycoprotein, Type 4 Pilin"/>
    <property type="match status" value="1"/>
</dbReference>
<dbReference type="OrthoDB" id="4980053at2"/>
<protein>
    <recommendedName>
        <fullName evidence="4">Prepilin-type N-terminal cleavage/methylation domain-containing protein</fullName>
    </recommendedName>
</protein>
<sequence length="150" mass="15958">MLTRLLASINLRRARFTENQSGFTVIEWLVIVILIGMLAAVAIPVYLGVQNNIKDASVKTDLANAKTAIIAVQDDTGTMPATAANIATITGATGHGYTKGSNTSTISYKYLTATTYCIGATSSTTEKFYVTETLDITNNAIIAAPTDCTW</sequence>
<accession>A0A4V3ISL2</accession>
<dbReference type="RefSeq" id="WP_134514656.1">
    <property type="nucleotide sequence ID" value="NZ_SOHJ01000009.1"/>
</dbReference>
<gene>
    <name evidence="2" type="ORF">E3T39_09280</name>
</gene>
<comment type="caution">
    <text evidence="2">The sequence shown here is derived from an EMBL/GenBank/DDBJ whole genome shotgun (WGS) entry which is preliminary data.</text>
</comment>
<evidence type="ECO:0000313" key="3">
    <source>
        <dbReference type="Proteomes" id="UP000298170"/>
    </source>
</evidence>
<evidence type="ECO:0000313" key="2">
    <source>
        <dbReference type="EMBL" id="TFD59867.1"/>
    </source>
</evidence>
<dbReference type="EMBL" id="SOHJ01000009">
    <property type="protein sequence ID" value="TFD59867.1"/>
    <property type="molecule type" value="Genomic_DNA"/>
</dbReference>
<feature type="transmembrane region" description="Helical" evidence="1">
    <location>
        <begin position="21"/>
        <end position="47"/>
    </location>
</feature>
<proteinExistence type="predicted"/>
<dbReference type="AlphaFoldDB" id="A0A4V3ISL2"/>
<dbReference type="Pfam" id="PF07963">
    <property type="entry name" value="N_methyl"/>
    <property type="match status" value="1"/>
</dbReference>